<evidence type="ECO:0000313" key="2">
    <source>
        <dbReference type="Proteomes" id="UP000827872"/>
    </source>
</evidence>
<evidence type="ECO:0000313" key="1">
    <source>
        <dbReference type="EMBL" id="KAH8002473.1"/>
    </source>
</evidence>
<name>A0ACB8FB62_9SAUR</name>
<comment type="caution">
    <text evidence="1">The sequence shown here is derived from an EMBL/GenBank/DDBJ whole genome shotgun (WGS) entry which is preliminary data.</text>
</comment>
<proteinExistence type="predicted"/>
<keyword evidence="2" id="KW-1185">Reference proteome</keyword>
<reference evidence="1" key="1">
    <citation type="submission" date="2021-08" db="EMBL/GenBank/DDBJ databases">
        <title>The first chromosome-level gecko genome reveals the dynamic sex chromosomes of Neotropical dwarf geckos (Sphaerodactylidae: Sphaerodactylus).</title>
        <authorList>
            <person name="Pinto B.J."/>
            <person name="Keating S.E."/>
            <person name="Gamble T."/>
        </authorList>
    </citation>
    <scope>NUCLEOTIDE SEQUENCE</scope>
    <source>
        <strain evidence="1">TG3544</strain>
    </source>
</reference>
<gene>
    <name evidence="1" type="ORF">K3G42_024786</name>
</gene>
<dbReference type="Proteomes" id="UP000827872">
    <property type="component" value="Linkage Group LG08"/>
</dbReference>
<dbReference type="EMBL" id="CM037621">
    <property type="protein sequence ID" value="KAH8002473.1"/>
    <property type="molecule type" value="Genomic_DNA"/>
</dbReference>
<accession>A0ACB8FB62</accession>
<organism evidence="1 2">
    <name type="scientific">Sphaerodactylus townsendi</name>
    <dbReference type="NCBI Taxonomy" id="933632"/>
    <lineage>
        <taxon>Eukaryota</taxon>
        <taxon>Metazoa</taxon>
        <taxon>Chordata</taxon>
        <taxon>Craniata</taxon>
        <taxon>Vertebrata</taxon>
        <taxon>Euteleostomi</taxon>
        <taxon>Lepidosauria</taxon>
        <taxon>Squamata</taxon>
        <taxon>Bifurcata</taxon>
        <taxon>Gekkota</taxon>
        <taxon>Sphaerodactylidae</taxon>
        <taxon>Sphaerodactylus</taxon>
    </lineage>
</organism>
<protein>
    <submittedName>
        <fullName evidence="1">Uncharacterized protein</fullName>
    </submittedName>
</protein>
<sequence>MAQAALSGLGLEPRKLRRLLLNRQSRREGSLAAALVQSMALAVISTAGAYPSWVLVTSKRQQVVLGAAWAISQADPPRRSPVLGPSGGPLMMAIAFCCLCSVLTGATAIGLDFLGRRHGRRLAPLLHGLTAVLITCASAFGSSLLGLMRGRTRREPELQPLNFRVTPGQSLFLSFLACALAATATGLSCSSPALVAPARSSRDLGRVGRRRDSSRTDSDDSPVPSPKYYPWQDDRFLDSLDNDSSSQDDGERPGPAEWVGYVRRELPQTLWRWSSRKKPQPASPAGETCCSGEEGAAGKSRGPQPLPQRGILGGLLLPRFGEKERGREDPGRSGAELQVSLQSENEK</sequence>